<protein>
    <submittedName>
        <fullName evidence="1">Uncharacterized protein</fullName>
    </submittedName>
</protein>
<comment type="caution">
    <text evidence="1">The sequence shown here is derived from an EMBL/GenBank/DDBJ whole genome shotgun (WGS) entry which is preliminary data.</text>
</comment>
<reference evidence="1 2" key="1">
    <citation type="submission" date="2019-10" db="EMBL/GenBank/DDBJ databases">
        <title>Poseidonibacter ostreae sp. nov., isolated from the gut of the Ostrea denselamellosa.</title>
        <authorList>
            <person name="Choi A."/>
        </authorList>
    </citation>
    <scope>NUCLEOTIDE SEQUENCE [LARGE SCALE GENOMIC DNA]</scope>
    <source>
        <strain evidence="1 2">SJOD-M-5</strain>
    </source>
</reference>
<dbReference type="Proteomes" id="UP000461010">
    <property type="component" value="Unassembled WGS sequence"/>
</dbReference>
<accession>A0ABQ6VPE1</accession>
<name>A0ABQ6VPE1_9BACT</name>
<sequence>MNYLESYHLTDLEIYCKNKCVRIVIEHHNEDKNEIIYYRGLYGGYLYGKKLTNSLKKRKNRLTNIELYNHLKVYKNWKTKSRGEQDALYDIMNYLS</sequence>
<dbReference type="EMBL" id="WFKJ01000003">
    <property type="protein sequence ID" value="KAB7892562.1"/>
    <property type="molecule type" value="Genomic_DNA"/>
</dbReference>
<keyword evidence="2" id="KW-1185">Reference proteome</keyword>
<evidence type="ECO:0000313" key="1">
    <source>
        <dbReference type="EMBL" id="KAB7892562.1"/>
    </source>
</evidence>
<organism evidence="1 2">
    <name type="scientific">Poseidonibacter ostreae</name>
    <dbReference type="NCBI Taxonomy" id="2654171"/>
    <lineage>
        <taxon>Bacteria</taxon>
        <taxon>Pseudomonadati</taxon>
        <taxon>Campylobacterota</taxon>
        <taxon>Epsilonproteobacteria</taxon>
        <taxon>Campylobacterales</taxon>
        <taxon>Arcobacteraceae</taxon>
        <taxon>Poseidonibacter</taxon>
    </lineage>
</organism>
<proteinExistence type="predicted"/>
<gene>
    <name evidence="1" type="ORF">GBG18_01520</name>
</gene>
<dbReference type="RefSeq" id="WP_152187739.1">
    <property type="nucleotide sequence ID" value="NZ_WFKJ01000003.1"/>
</dbReference>
<evidence type="ECO:0000313" key="2">
    <source>
        <dbReference type="Proteomes" id="UP000461010"/>
    </source>
</evidence>